<keyword evidence="6" id="KW-1185">Reference proteome</keyword>
<keyword evidence="2" id="KW-0547">Nucleotide-binding</keyword>
<dbReference type="SUPFAM" id="SSF53067">
    <property type="entry name" value="Actin-like ATPase domain"/>
    <property type="match status" value="2"/>
</dbReference>
<evidence type="ECO:0000256" key="4">
    <source>
        <dbReference type="SAM" id="Coils"/>
    </source>
</evidence>
<protein>
    <submittedName>
        <fullName evidence="5">Hsp70 family protein</fullName>
    </submittedName>
</protein>
<dbReference type="CDD" id="cd24029">
    <property type="entry name" value="ASKHA_NBD_HSP70_DnaK_HscA_HscC"/>
    <property type="match status" value="1"/>
</dbReference>
<dbReference type="EMBL" id="JAHYBX010000003">
    <property type="protein sequence ID" value="MCA1856432.1"/>
    <property type="molecule type" value="Genomic_DNA"/>
</dbReference>
<name>A0ABS7YBQ3_9BURK</name>
<comment type="caution">
    <text evidence="5">The sequence shown here is derived from an EMBL/GenBank/DDBJ whole genome shotgun (WGS) entry which is preliminary data.</text>
</comment>
<dbReference type="InterPro" id="IPR013126">
    <property type="entry name" value="Hsp_70_fam"/>
</dbReference>
<keyword evidence="4" id="KW-0175">Coiled coil</keyword>
<dbReference type="Proteomes" id="UP001198602">
    <property type="component" value="Unassembled WGS sequence"/>
</dbReference>
<evidence type="ECO:0000256" key="3">
    <source>
        <dbReference type="ARBA" id="ARBA00022840"/>
    </source>
</evidence>
<organism evidence="5 6">
    <name type="scientific">Massilia hydrophila</name>
    <dbReference type="NCBI Taxonomy" id="3044279"/>
    <lineage>
        <taxon>Bacteria</taxon>
        <taxon>Pseudomonadati</taxon>
        <taxon>Pseudomonadota</taxon>
        <taxon>Betaproteobacteria</taxon>
        <taxon>Burkholderiales</taxon>
        <taxon>Oxalobacteraceae</taxon>
        <taxon>Telluria group</taxon>
        <taxon>Massilia</taxon>
    </lineage>
</organism>
<evidence type="ECO:0000256" key="1">
    <source>
        <dbReference type="ARBA" id="ARBA00007381"/>
    </source>
</evidence>
<dbReference type="RefSeq" id="WP_225238717.1">
    <property type="nucleotide sequence ID" value="NZ_JAHYBX010000003.1"/>
</dbReference>
<reference evidence="5 6" key="1">
    <citation type="submission" date="2021-07" db="EMBL/GenBank/DDBJ databases">
        <title>Characterization of Violacein-producing bacteria and related species.</title>
        <authorList>
            <person name="Wilson H.S."/>
            <person name="De Leon M.E."/>
        </authorList>
    </citation>
    <scope>NUCLEOTIDE SEQUENCE [LARGE SCALE GENOMIC DNA]</scope>
    <source>
        <strain evidence="5 6">HSC-2F05</strain>
    </source>
</reference>
<dbReference type="PRINTS" id="PR00301">
    <property type="entry name" value="HEATSHOCK70"/>
</dbReference>
<keyword evidence="3" id="KW-0067">ATP-binding</keyword>
<proteinExistence type="inferred from homology"/>
<accession>A0ABS7YBQ3</accession>
<dbReference type="Pfam" id="PF00012">
    <property type="entry name" value="HSP70"/>
    <property type="match status" value="1"/>
</dbReference>
<feature type="coiled-coil region" evidence="4">
    <location>
        <begin position="670"/>
        <end position="697"/>
    </location>
</feature>
<dbReference type="PANTHER" id="PTHR19375">
    <property type="entry name" value="HEAT SHOCK PROTEIN 70KDA"/>
    <property type="match status" value="1"/>
</dbReference>
<evidence type="ECO:0000313" key="5">
    <source>
        <dbReference type="EMBL" id="MCA1856432.1"/>
    </source>
</evidence>
<gene>
    <name evidence="5" type="ORF">LE190_10940</name>
</gene>
<dbReference type="InterPro" id="IPR018181">
    <property type="entry name" value="Heat_shock_70_CS"/>
</dbReference>
<evidence type="ECO:0000313" key="6">
    <source>
        <dbReference type="Proteomes" id="UP001198602"/>
    </source>
</evidence>
<dbReference type="PROSITE" id="PS00297">
    <property type="entry name" value="HSP70_1"/>
    <property type="match status" value="1"/>
</dbReference>
<sequence>MKNYIGIDLGTTNSAISTYDGETLRLFKSPDQNDVTPSAIFIDKRGNKYVGKRAYDNAARAPDNAATLFKRLIGTSTPIRLPAVDLEMTPEECSAEILRVLFGYLPEEVRNDPDTGTVITVPAAFNQMQKDATMAAAEMAGLGRVALMQEPVAAVMSVMRQRASDGMFLVYDLGGGTLDIAIAESINGRVSLLAHGGIAMCGGRDFDRLLLDRVIKPWLHKNFDLPEDFSTDKRYATLRHMATWAAEKAKIELSSGDEAIITLDDSELRVRDESGADIYLDITITRTTFDGLIAEKVEESVAAARDTMEKAGLSPHDIGRIVFVGGPTQYKPLRDKVAFELGIAASTDVNPMTAVAEGAALFAESIDWSSENRSRKSGRGALAMGGQLALSFSFQARTPDHRAKVVAKLGSSAADGMAFQIDSLDTGWSSGRMALRDGVIVDVTLSKPGENVFKVFVYDAAGGGISLPQDRIVIVRTAAQIDAIPASHSIAVEVLDRVGGRTILDFLVREGDQLPKRGKKTFKAGEALAAGSRGSLKFKVWEGEIDHPVSDNRFVGMFEIKGTDIGDGAIARGSDLICDYEVLDSGNIVLDVTVPSIGGTFHSGRNFYSRDEGQVDYSKAAKRIEEEAERVSTRLKEIVGKVSDPRLDQAQERLARVQKDGTQDADPEAAKQAMDDVQEAKRLLSLARKANQEEIRQIDLDKVIDFFDSHLRNNARPAETSAFDNLSRTAHRAIDKDGPEFDGLLDEMRSKNIEILWRQDWFIVDKFKWLAQSAHRFPDANEHAAQCAKGRRALESGDIDALRRIVLELDSIRFNTGGEDDMTISSNILAG</sequence>
<dbReference type="Gene3D" id="3.90.640.10">
    <property type="entry name" value="Actin, Chain A, domain 4"/>
    <property type="match status" value="1"/>
</dbReference>
<dbReference type="InterPro" id="IPR043129">
    <property type="entry name" value="ATPase_NBD"/>
</dbReference>
<evidence type="ECO:0000256" key="2">
    <source>
        <dbReference type="ARBA" id="ARBA00022741"/>
    </source>
</evidence>
<dbReference type="Gene3D" id="3.30.420.40">
    <property type="match status" value="2"/>
</dbReference>
<comment type="similarity">
    <text evidence="1">Belongs to the heat shock protein 70 family.</text>
</comment>